<dbReference type="PROSITE" id="PS01182">
    <property type="entry name" value="GLYCOSYL_HYDROL_F35"/>
    <property type="match status" value="1"/>
</dbReference>
<dbReference type="OrthoDB" id="1657402at2759"/>
<keyword evidence="10 11" id="KW-0326">Glycosidase</keyword>
<keyword evidence="5" id="KW-0052">Apoplast</keyword>
<dbReference type="Pfam" id="PF02140">
    <property type="entry name" value="SUEL_Lectin"/>
    <property type="match status" value="1"/>
</dbReference>
<dbReference type="GO" id="GO:0009827">
    <property type="term" value="P:plant-type cell wall modification"/>
    <property type="evidence" value="ECO:0000318"/>
    <property type="project" value="GO_Central"/>
</dbReference>
<dbReference type="PROSITE" id="PS50228">
    <property type="entry name" value="SUEL_LECTIN"/>
    <property type="match status" value="1"/>
</dbReference>
<evidence type="ECO:0000256" key="1">
    <source>
        <dbReference type="ARBA" id="ARBA00001412"/>
    </source>
</evidence>
<reference evidence="14" key="1">
    <citation type="journal article" date="2021" name="Nat. Commun.">
        <title>Genomic analyses provide insights into spinach domestication and the genetic basis of agronomic traits.</title>
        <authorList>
            <person name="Cai X."/>
            <person name="Sun X."/>
            <person name="Xu C."/>
            <person name="Sun H."/>
            <person name="Wang X."/>
            <person name="Ge C."/>
            <person name="Zhang Z."/>
            <person name="Wang Q."/>
            <person name="Fei Z."/>
            <person name="Jiao C."/>
            <person name="Wang Q."/>
        </authorList>
    </citation>
    <scope>NUCLEOTIDE SEQUENCE [LARGE SCALE GENOMIC DNA]</scope>
    <source>
        <strain evidence="14">cv. Varoflay</strain>
    </source>
</reference>
<dbReference type="InterPro" id="IPR001944">
    <property type="entry name" value="Glycoside_Hdrlase_35"/>
</dbReference>
<dbReference type="GO" id="GO:0009505">
    <property type="term" value="C:plant-type cell wall"/>
    <property type="evidence" value="ECO:0000318"/>
    <property type="project" value="GO_Central"/>
</dbReference>
<dbReference type="RefSeq" id="XP_021860894.1">
    <property type="nucleotide sequence ID" value="XM_022005202.1"/>
</dbReference>
<dbReference type="GO" id="GO:0004565">
    <property type="term" value="F:beta-galactosidase activity"/>
    <property type="evidence" value="ECO:0000318"/>
    <property type="project" value="GO_Central"/>
</dbReference>
<evidence type="ECO:0000256" key="3">
    <source>
        <dbReference type="ARBA" id="ARBA00009809"/>
    </source>
</evidence>
<evidence type="ECO:0000256" key="9">
    <source>
        <dbReference type="ARBA" id="ARBA00023180"/>
    </source>
</evidence>
<dbReference type="Gene3D" id="2.60.120.740">
    <property type="match status" value="1"/>
</dbReference>
<accession>A0A9R0J460</accession>
<evidence type="ECO:0000259" key="13">
    <source>
        <dbReference type="PROSITE" id="PS50228"/>
    </source>
</evidence>
<dbReference type="FunFam" id="3.20.20.80:FF:000006">
    <property type="entry name" value="Beta-galactosidase"/>
    <property type="match status" value="1"/>
</dbReference>
<sequence length="843" mass="95453">MNPAKGMRKRPIMAECYKNILIIGLLFLVTVHCKEEKKIADYDVKFDSRSLIIHGHRELLYSGSVHYPRVPVEEWEDVLDKCKEGGLNVIQTYIFWNVHEPVKGKFNFTGQNDVVRFLNLVAKRGMWATLRVGPFVQGEWNNGGYPFWLREEPNITYRTDNQIFKKNTEKWVTKVVSLMKENKLYASQGGPIILSQIENEYDHVRGAFRDGAAERYINWAGNMALGQKTGVPWIMCEQKDAPGEVINACNGRHCGETFEGPNAPYKPSLWTENWTAQFRVFGDVPSQRSAEDTAFAVARWFSKNGSHSNYYMYHGGTNLGRTAAAFTTTRYYDEAPIDEFGLIREPKWGHLKDLHRAIALSQKAIFNGRYGVEIISPDLEVRYYEKNNLCAAFLWNNCTHVSKTLKFRGKEHTLPPKSISILPDCKTVVFNTDSMVTQHSSREFVKSEKANKNLRWEKTNDNIPSNSDVYSRMPMEQFHTAGDKTDYMWYRTSVELDSVDLPFRKSLQPVLQLYHLGHSLQAFVNGKYIGSSHGFHRAPAFSFQAPVNLKEGVNNITILSNTMGMPDSGSYMERRWAGLKFLEIQGLGTGELDLSSNGWHHTIGLEGEKLQYFTEEGANKAKWTPAKGAGEVLTWYKAYFDAPEGDDPVAIRMENMTKGVMWVNGRGIGRYWSTFLTIRNVPSQSEYRIPRSYLKPKDNLLVIFDEAGGDIDTVQIETANRDVICSYISEDMPPSVTSWKRDAHDILAVVDDLKVKASLKCPKNKVISHVDFASFGNPYGVCGFFILGTCNSPNSQKIVEQKCLGKDSCTIPVDKGLFDNGKDNCPKESAKVLAVQVRCSPKG</sequence>
<keyword evidence="8 11" id="KW-0378">Hydrolase</keyword>
<dbReference type="Proteomes" id="UP000813463">
    <property type="component" value="Chromosome 4"/>
</dbReference>
<dbReference type="GeneID" id="110799926"/>
<evidence type="ECO:0000256" key="6">
    <source>
        <dbReference type="ARBA" id="ARBA00022525"/>
    </source>
</evidence>
<dbReference type="RefSeq" id="XP_021860895.1">
    <property type="nucleotide sequence ID" value="XM_022005203.1"/>
</dbReference>
<dbReference type="InterPro" id="IPR048913">
    <property type="entry name" value="BetaGal_gal-bd"/>
</dbReference>
<comment type="catalytic activity">
    <reaction evidence="1 11">
        <text>Hydrolysis of terminal non-reducing beta-D-galactose residues in beta-D-galactosides.</text>
        <dbReference type="EC" id="3.2.1.23"/>
    </reaction>
</comment>
<dbReference type="PANTHER" id="PTHR23421">
    <property type="entry name" value="BETA-GALACTOSIDASE RELATED"/>
    <property type="match status" value="1"/>
</dbReference>
<dbReference type="KEGG" id="soe:110799926"/>
<feature type="domain" description="SUEL-type lectin" evidence="13">
    <location>
        <begin position="756"/>
        <end position="840"/>
    </location>
</feature>
<dbReference type="InterPro" id="IPR008979">
    <property type="entry name" value="Galactose-bd-like_sf"/>
</dbReference>
<dbReference type="InterPro" id="IPR019801">
    <property type="entry name" value="Glyco_hydro_35_CS"/>
</dbReference>
<dbReference type="InterPro" id="IPR043159">
    <property type="entry name" value="Lectin_gal-bd_sf"/>
</dbReference>
<evidence type="ECO:0000256" key="8">
    <source>
        <dbReference type="ARBA" id="ARBA00022801"/>
    </source>
</evidence>
<dbReference type="Pfam" id="PF01301">
    <property type="entry name" value="Glyco_hydro_35"/>
    <property type="match status" value="1"/>
</dbReference>
<keyword evidence="14" id="KW-1185">Reference proteome</keyword>
<dbReference type="InterPro" id="IPR041392">
    <property type="entry name" value="GHD"/>
</dbReference>
<evidence type="ECO:0000256" key="12">
    <source>
        <dbReference type="RuleBase" id="RU003679"/>
    </source>
</evidence>
<evidence type="ECO:0000256" key="10">
    <source>
        <dbReference type="ARBA" id="ARBA00023295"/>
    </source>
</evidence>
<comment type="similarity">
    <text evidence="3 12">Belongs to the glycosyl hydrolase 35 family.</text>
</comment>
<keyword evidence="6" id="KW-0964">Secreted</keyword>
<dbReference type="GO" id="GO:0005773">
    <property type="term" value="C:vacuole"/>
    <property type="evidence" value="ECO:0000318"/>
    <property type="project" value="GO_Central"/>
</dbReference>
<gene>
    <name evidence="15 16" type="primary">LOC110799926</name>
</gene>
<dbReference type="InterPro" id="IPR000922">
    <property type="entry name" value="Lectin_gal-bd_dom"/>
</dbReference>
<dbReference type="SUPFAM" id="SSF51445">
    <property type="entry name" value="(Trans)glycosidases"/>
    <property type="match status" value="1"/>
</dbReference>
<evidence type="ECO:0000256" key="11">
    <source>
        <dbReference type="RuleBase" id="RU000675"/>
    </source>
</evidence>
<reference evidence="15 16" key="2">
    <citation type="submission" date="2025-04" db="UniProtKB">
        <authorList>
            <consortium name="RefSeq"/>
        </authorList>
    </citation>
    <scope>IDENTIFICATION</scope>
</reference>
<dbReference type="Gene3D" id="3.20.20.80">
    <property type="entry name" value="Glycosidases"/>
    <property type="match status" value="1"/>
</dbReference>
<dbReference type="GO" id="GO:0030246">
    <property type="term" value="F:carbohydrate binding"/>
    <property type="evidence" value="ECO:0007669"/>
    <property type="project" value="InterPro"/>
</dbReference>
<dbReference type="InterPro" id="IPR017853">
    <property type="entry name" value="GH"/>
</dbReference>
<proteinExistence type="inferred from homology"/>
<evidence type="ECO:0000256" key="7">
    <source>
        <dbReference type="ARBA" id="ARBA00022729"/>
    </source>
</evidence>
<dbReference type="PRINTS" id="PR00742">
    <property type="entry name" value="GLHYDRLASE35"/>
</dbReference>
<dbReference type="CDD" id="cd22842">
    <property type="entry name" value="Gal_Rha_Lectin_BGal"/>
    <property type="match status" value="1"/>
</dbReference>
<evidence type="ECO:0000313" key="16">
    <source>
        <dbReference type="RefSeq" id="XP_021860895.1"/>
    </source>
</evidence>
<keyword evidence="7" id="KW-0732">Signal</keyword>
<dbReference type="InterPro" id="IPR031330">
    <property type="entry name" value="Gly_Hdrlase_35_cat"/>
</dbReference>
<evidence type="ECO:0000313" key="14">
    <source>
        <dbReference type="Proteomes" id="UP000813463"/>
    </source>
</evidence>
<name>A0A9R0J460_SPIOL</name>
<evidence type="ECO:0000313" key="15">
    <source>
        <dbReference type="RefSeq" id="XP_021860894.1"/>
    </source>
</evidence>
<dbReference type="SUPFAM" id="SSF49785">
    <property type="entry name" value="Galactose-binding domain-like"/>
    <property type="match status" value="2"/>
</dbReference>
<protein>
    <recommendedName>
        <fullName evidence="4 11">Beta-galactosidase</fullName>
        <ecNumber evidence="4 11">3.2.1.23</ecNumber>
    </recommendedName>
</protein>
<dbReference type="Gene3D" id="2.60.120.260">
    <property type="entry name" value="Galactose-binding domain-like"/>
    <property type="match status" value="2"/>
</dbReference>
<comment type="subcellular location">
    <subcellularLocation>
        <location evidence="2">Secreted</location>
        <location evidence="2">Extracellular space</location>
        <location evidence="2">Apoplast</location>
    </subcellularLocation>
</comment>
<dbReference type="Pfam" id="PF21467">
    <property type="entry name" value="BetaGal_gal-bd"/>
    <property type="match status" value="1"/>
</dbReference>
<evidence type="ECO:0000256" key="5">
    <source>
        <dbReference type="ARBA" id="ARBA00022523"/>
    </source>
</evidence>
<dbReference type="GO" id="GO:0019388">
    <property type="term" value="P:galactose catabolic process"/>
    <property type="evidence" value="ECO:0000318"/>
    <property type="project" value="GO_Central"/>
</dbReference>
<evidence type="ECO:0000256" key="4">
    <source>
        <dbReference type="ARBA" id="ARBA00012756"/>
    </source>
</evidence>
<evidence type="ECO:0000256" key="2">
    <source>
        <dbReference type="ARBA" id="ARBA00004271"/>
    </source>
</evidence>
<organism evidence="14 15">
    <name type="scientific">Spinacia oleracea</name>
    <name type="common">Spinach</name>
    <dbReference type="NCBI Taxonomy" id="3562"/>
    <lineage>
        <taxon>Eukaryota</taxon>
        <taxon>Viridiplantae</taxon>
        <taxon>Streptophyta</taxon>
        <taxon>Embryophyta</taxon>
        <taxon>Tracheophyta</taxon>
        <taxon>Spermatophyta</taxon>
        <taxon>Magnoliopsida</taxon>
        <taxon>eudicotyledons</taxon>
        <taxon>Gunneridae</taxon>
        <taxon>Pentapetalae</taxon>
        <taxon>Caryophyllales</taxon>
        <taxon>Chenopodiaceae</taxon>
        <taxon>Chenopodioideae</taxon>
        <taxon>Anserineae</taxon>
        <taxon>Spinacia</taxon>
    </lineage>
</organism>
<dbReference type="AlphaFoldDB" id="A0A9R0J460"/>
<keyword evidence="9" id="KW-0325">Glycoprotein</keyword>
<dbReference type="FunFam" id="2.60.120.260:FF:000050">
    <property type="entry name" value="Beta-galactosidase"/>
    <property type="match status" value="1"/>
</dbReference>
<dbReference type="GO" id="GO:0048046">
    <property type="term" value="C:apoplast"/>
    <property type="evidence" value="ECO:0007669"/>
    <property type="project" value="UniProtKB-SubCell"/>
</dbReference>
<dbReference type="Pfam" id="PF17834">
    <property type="entry name" value="GHD"/>
    <property type="match status" value="1"/>
</dbReference>
<dbReference type="EC" id="3.2.1.23" evidence="4 11"/>